<comment type="pathway">
    <text evidence="7">Carbohydrate metabolism; tricarboxylic acid cycle; succinate from succinyl-CoA (ligase route): step 1/1.</text>
</comment>
<feature type="binding site" evidence="7">
    <location>
        <position position="199"/>
    </location>
    <ligand>
        <name>Mg(2+)</name>
        <dbReference type="ChEBI" id="CHEBI:18420"/>
    </ligand>
</feature>
<feature type="binding site" evidence="7">
    <location>
        <position position="213"/>
    </location>
    <ligand>
        <name>Mg(2+)</name>
        <dbReference type="ChEBI" id="CHEBI:18420"/>
    </ligand>
</feature>
<dbReference type="FunFam" id="3.30.1490.20:FF:000002">
    <property type="entry name" value="Succinate--CoA ligase [ADP-forming] subunit beta"/>
    <property type="match status" value="1"/>
</dbReference>
<feature type="binding site" evidence="7">
    <location>
        <begin position="321"/>
        <end position="323"/>
    </location>
    <ligand>
        <name>substrate</name>
        <note>ligand shared with subunit alpha</note>
    </ligand>
</feature>
<proteinExistence type="inferred from homology"/>
<feature type="binding site" evidence="7">
    <location>
        <position position="264"/>
    </location>
    <ligand>
        <name>substrate</name>
        <note>ligand shared with subunit alpha</note>
    </ligand>
</feature>
<evidence type="ECO:0000256" key="6">
    <source>
        <dbReference type="ARBA" id="ARBA00022842"/>
    </source>
</evidence>
<evidence type="ECO:0000313" key="11">
    <source>
        <dbReference type="Proteomes" id="UP000198778"/>
    </source>
</evidence>
<dbReference type="GO" id="GO:0000287">
    <property type="term" value="F:magnesium ion binding"/>
    <property type="evidence" value="ECO:0007669"/>
    <property type="project" value="UniProtKB-UniRule"/>
</dbReference>
<dbReference type="InterPro" id="IPR005809">
    <property type="entry name" value="Succ_CoA_ligase-like_bsu"/>
</dbReference>
<feature type="binding site" evidence="7">
    <location>
        <begin position="53"/>
        <end position="55"/>
    </location>
    <ligand>
        <name>ATP</name>
        <dbReference type="ChEBI" id="CHEBI:30616"/>
    </ligand>
</feature>
<evidence type="ECO:0000256" key="5">
    <source>
        <dbReference type="ARBA" id="ARBA00022741"/>
    </source>
</evidence>
<dbReference type="GO" id="GO:0006099">
    <property type="term" value="P:tricarboxylic acid cycle"/>
    <property type="evidence" value="ECO:0007669"/>
    <property type="project" value="UniProtKB-UniRule"/>
</dbReference>
<dbReference type="GO" id="GO:0006104">
    <property type="term" value="P:succinyl-CoA metabolic process"/>
    <property type="evidence" value="ECO:0007669"/>
    <property type="project" value="TreeGrafter"/>
</dbReference>
<comment type="similarity">
    <text evidence="1 7">Belongs to the succinate/malate CoA ligase beta subunit family.</text>
</comment>
<dbReference type="HAMAP" id="MF_00558">
    <property type="entry name" value="Succ_CoA_beta"/>
    <property type="match status" value="1"/>
</dbReference>
<feature type="binding site" evidence="7">
    <location>
        <position position="107"/>
    </location>
    <ligand>
        <name>ATP</name>
        <dbReference type="ChEBI" id="CHEBI:30616"/>
    </ligand>
</feature>
<dbReference type="PIRSF" id="PIRSF001554">
    <property type="entry name" value="SucCS_beta"/>
    <property type="match status" value="1"/>
</dbReference>
<feature type="binding site" evidence="7">
    <location>
        <position position="99"/>
    </location>
    <ligand>
        <name>ATP</name>
        <dbReference type="ChEBI" id="CHEBI:30616"/>
    </ligand>
</feature>
<comment type="subunit">
    <text evidence="7">Heterotetramer of two alpha and two beta subunits.</text>
</comment>
<protein>
    <recommendedName>
        <fullName evidence="7">Succinate--CoA ligase [ADP-forming] subunit beta</fullName>
        <ecNumber evidence="7">6.2.1.5</ecNumber>
    </recommendedName>
    <alternativeName>
        <fullName evidence="7">Succinyl-CoA synthetase subunit beta</fullName>
        <shortName evidence="7">SCS-beta</shortName>
    </alternativeName>
</protein>
<dbReference type="Gene3D" id="3.30.1490.20">
    <property type="entry name" value="ATP-grasp fold, A domain"/>
    <property type="match status" value="1"/>
</dbReference>
<dbReference type="Pfam" id="PF08442">
    <property type="entry name" value="ATP-grasp_2"/>
    <property type="match status" value="1"/>
</dbReference>
<keyword evidence="2 7" id="KW-0816">Tricarboxylic acid cycle</keyword>
<sequence length="389" mass="42183">MNIHEYQGKEILRDYGVAVPNGKVAYTRQEAVDAAKSLGTDVTVVKAQIHAGGRGNAGGVKIAKNLDDVRTYAEEILGKTLVTHQTGPEGKEVKRLLIEEGCDIKDEYYVGLVVDRDTSRIVMMGSEEGGTEIEEVAAKTPEKIFKEVIDPVTGLMPYQARRLAFNMNIPKELVGKTVKFMLGLYKAFEEKDCSIAEINPLVTTGDGNVMALDAKMNFDSNALYRQKNVLELRDLDEEDEKEIEASKYDLSYISLDGNIGCMVNGAGLAMATMDIIKHYEGDPANFLDVGGGATAEKVTEAFKIILSDKSVKGIYVNIFGGIMKCDIIAEGIVEATKQMGLELPLVVRLEGTNVELGKKILDESGLNITSADSMADGAEKIVSAVRKAG</sequence>
<evidence type="ECO:0000256" key="4">
    <source>
        <dbReference type="ARBA" id="ARBA00022723"/>
    </source>
</evidence>
<dbReference type="SUPFAM" id="SSF52210">
    <property type="entry name" value="Succinyl-CoA synthetase domains"/>
    <property type="match status" value="1"/>
</dbReference>
<feature type="binding site" evidence="7">
    <location>
        <position position="102"/>
    </location>
    <ligand>
        <name>ATP</name>
        <dbReference type="ChEBI" id="CHEBI:30616"/>
    </ligand>
</feature>
<dbReference type="GO" id="GO:0005829">
    <property type="term" value="C:cytosol"/>
    <property type="evidence" value="ECO:0007669"/>
    <property type="project" value="TreeGrafter"/>
</dbReference>
<dbReference type="PANTHER" id="PTHR11815">
    <property type="entry name" value="SUCCINYL-COA SYNTHETASE BETA CHAIN"/>
    <property type="match status" value="1"/>
</dbReference>
<dbReference type="AlphaFoldDB" id="A0A1H0A1T2"/>
<comment type="function">
    <text evidence="7">Succinyl-CoA synthetase functions in the citric acid cycle (TCA), coupling the hydrolysis of succinyl-CoA to the synthesis of either ATP or GTP and thus represents the only step of substrate-level phosphorylation in the TCA. The beta subunit provides nucleotide specificity of the enzyme and binds the substrate succinate, while the binding sites for coenzyme A and phosphate are found in the alpha subunit.</text>
</comment>
<feature type="domain" description="ATP-grasp" evidence="9">
    <location>
        <begin position="9"/>
        <end position="229"/>
    </location>
</feature>
<keyword evidence="5 7" id="KW-0547">Nucleotide-binding</keyword>
<comment type="cofactor">
    <cofactor evidence="7">
        <name>Mg(2+)</name>
        <dbReference type="ChEBI" id="CHEBI:18420"/>
    </cofactor>
    <text evidence="7">Binds 1 Mg(2+) ion per subunit.</text>
</comment>
<comment type="catalytic activity">
    <reaction evidence="7">
        <text>GTP + succinate + CoA = succinyl-CoA + GDP + phosphate</text>
        <dbReference type="Rhea" id="RHEA:22120"/>
        <dbReference type="ChEBI" id="CHEBI:30031"/>
        <dbReference type="ChEBI" id="CHEBI:37565"/>
        <dbReference type="ChEBI" id="CHEBI:43474"/>
        <dbReference type="ChEBI" id="CHEBI:57287"/>
        <dbReference type="ChEBI" id="CHEBI:57292"/>
        <dbReference type="ChEBI" id="CHEBI:58189"/>
    </reaction>
</comment>
<dbReference type="InterPro" id="IPR011761">
    <property type="entry name" value="ATP-grasp"/>
</dbReference>
<dbReference type="SUPFAM" id="SSF56059">
    <property type="entry name" value="Glutathione synthetase ATP-binding domain-like"/>
    <property type="match status" value="1"/>
</dbReference>
<keyword evidence="7 8" id="KW-0067">ATP-binding</keyword>
<feature type="binding site" evidence="7">
    <location>
        <position position="46"/>
    </location>
    <ligand>
        <name>ATP</name>
        <dbReference type="ChEBI" id="CHEBI:30616"/>
    </ligand>
</feature>
<dbReference type="Gene3D" id="3.30.470.20">
    <property type="entry name" value="ATP-grasp fold, B domain"/>
    <property type="match status" value="1"/>
</dbReference>
<dbReference type="GO" id="GO:0004775">
    <property type="term" value="F:succinate-CoA ligase (ADP-forming) activity"/>
    <property type="evidence" value="ECO:0007669"/>
    <property type="project" value="UniProtKB-UniRule"/>
</dbReference>
<dbReference type="PANTHER" id="PTHR11815:SF10">
    <property type="entry name" value="SUCCINATE--COA LIGASE [GDP-FORMING] SUBUNIT BETA, MITOCHONDRIAL"/>
    <property type="match status" value="1"/>
</dbReference>
<evidence type="ECO:0000256" key="3">
    <source>
        <dbReference type="ARBA" id="ARBA00022598"/>
    </source>
</evidence>
<evidence type="ECO:0000256" key="1">
    <source>
        <dbReference type="ARBA" id="ARBA00009182"/>
    </source>
</evidence>
<dbReference type="FunFam" id="3.30.470.20:FF:000002">
    <property type="entry name" value="Succinate--CoA ligase [ADP-forming] subunit beta"/>
    <property type="match status" value="1"/>
</dbReference>
<keyword evidence="4 7" id="KW-0479">Metal-binding</keyword>
<dbReference type="UniPathway" id="UPA00223">
    <property type="reaction ID" value="UER00999"/>
</dbReference>
<evidence type="ECO:0000313" key="10">
    <source>
        <dbReference type="EMBL" id="SDN27528.1"/>
    </source>
</evidence>
<dbReference type="FunFam" id="3.40.50.261:FF:000001">
    <property type="entry name" value="Succinate--CoA ligase [ADP-forming] subunit beta"/>
    <property type="match status" value="1"/>
</dbReference>
<dbReference type="GO" id="GO:0042709">
    <property type="term" value="C:succinate-CoA ligase complex"/>
    <property type="evidence" value="ECO:0007669"/>
    <property type="project" value="TreeGrafter"/>
</dbReference>
<dbReference type="STRING" id="745820.SAMN04488053_101323"/>
<reference evidence="11" key="1">
    <citation type="submission" date="2016-10" db="EMBL/GenBank/DDBJ databases">
        <authorList>
            <person name="Varghese N."/>
            <person name="Submissions S."/>
        </authorList>
    </citation>
    <scope>NUCLEOTIDE SEQUENCE [LARGE SCALE GENOMIC DNA]</scope>
    <source>
        <strain evidence="11">CGMCC 1.10369</strain>
    </source>
</reference>
<dbReference type="GO" id="GO:0005524">
    <property type="term" value="F:ATP binding"/>
    <property type="evidence" value="ECO:0007669"/>
    <property type="project" value="UniProtKB-UniRule"/>
</dbReference>
<dbReference type="EC" id="6.2.1.5" evidence="7"/>
<dbReference type="PROSITE" id="PS50975">
    <property type="entry name" value="ATP_GRASP"/>
    <property type="match status" value="1"/>
</dbReference>
<keyword evidence="6 7" id="KW-0460">Magnesium</keyword>
<dbReference type="OrthoDB" id="9802602at2"/>
<dbReference type="EMBL" id="FNIL01000001">
    <property type="protein sequence ID" value="SDN27528.1"/>
    <property type="molecule type" value="Genomic_DNA"/>
</dbReference>
<dbReference type="Gene3D" id="3.40.50.261">
    <property type="entry name" value="Succinyl-CoA synthetase domains"/>
    <property type="match status" value="1"/>
</dbReference>
<dbReference type="Pfam" id="PF00549">
    <property type="entry name" value="Ligase_CoA"/>
    <property type="match status" value="1"/>
</dbReference>
<evidence type="ECO:0000256" key="8">
    <source>
        <dbReference type="PROSITE-ProRule" id="PRU00409"/>
    </source>
</evidence>
<dbReference type="InterPro" id="IPR005811">
    <property type="entry name" value="SUCC_ACL_C"/>
</dbReference>
<dbReference type="RefSeq" id="WP_090839922.1">
    <property type="nucleotide sequence ID" value="NZ_FNIL01000001.1"/>
</dbReference>
<organism evidence="10 11">
    <name type="scientific">Alkalicoccus daliensis</name>
    <dbReference type="NCBI Taxonomy" id="745820"/>
    <lineage>
        <taxon>Bacteria</taxon>
        <taxon>Bacillati</taxon>
        <taxon>Bacillota</taxon>
        <taxon>Bacilli</taxon>
        <taxon>Bacillales</taxon>
        <taxon>Bacillaceae</taxon>
        <taxon>Alkalicoccus</taxon>
    </lineage>
</organism>
<evidence type="ECO:0000256" key="2">
    <source>
        <dbReference type="ARBA" id="ARBA00022532"/>
    </source>
</evidence>
<accession>A0A1H0A1T2</accession>
<comment type="catalytic activity">
    <reaction evidence="7">
        <text>succinate + ATP + CoA = succinyl-CoA + ADP + phosphate</text>
        <dbReference type="Rhea" id="RHEA:17661"/>
        <dbReference type="ChEBI" id="CHEBI:30031"/>
        <dbReference type="ChEBI" id="CHEBI:30616"/>
        <dbReference type="ChEBI" id="CHEBI:43474"/>
        <dbReference type="ChEBI" id="CHEBI:57287"/>
        <dbReference type="ChEBI" id="CHEBI:57292"/>
        <dbReference type="ChEBI" id="CHEBI:456216"/>
        <dbReference type="EC" id="6.2.1.5"/>
    </reaction>
</comment>
<evidence type="ECO:0000259" key="9">
    <source>
        <dbReference type="PROSITE" id="PS50975"/>
    </source>
</evidence>
<dbReference type="GO" id="GO:0004776">
    <property type="term" value="F:succinate-CoA ligase (GDP-forming) activity"/>
    <property type="evidence" value="ECO:0007669"/>
    <property type="project" value="RHEA"/>
</dbReference>
<keyword evidence="3 7" id="KW-0436">Ligase</keyword>
<gene>
    <name evidence="7" type="primary">sucC</name>
    <name evidence="10" type="ORF">SAMN04488053_101323</name>
</gene>
<keyword evidence="11" id="KW-1185">Reference proteome</keyword>
<dbReference type="NCBIfam" id="TIGR01016">
    <property type="entry name" value="sucCoAbeta"/>
    <property type="match status" value="1"/>
</dbReference>
<dbReference type="Proteomes" id="UP000198778">
    <property type="component" value="Unassembled WGS sequence"/>
</dbReference>
<dbReference type="NCBIfam" id="NF001913">
    <property type="entry name" value="PRK00696.1"/>
    <property type="match status" value="1"/>
</dbReference>
<dbReference type="InterPro" id="IPR013650">
    <property type="entry name" value="ATP-grasp_succ-CoA_synth-type"/>
</dbReference>
<dbReference type="InterPro" id="IPR013815">
    <property type="entry name" value="ATP_grasp_subdomain_1"/>
</dbReference>
<dbReference type="InterPro" id="IPR016102">
    <property type="entry name" value="Succinyl-CoA_synth-like"/>
</dbReference>
<evidence type="ECO:0000256" key="7">
    <source>
        <dbReference type="HAMAP-Rule" id="MF_00558"/>
    </source>
</evidence>
<name>A0A1H0A1T2_9BACI</name>